<keyword evidence="11" id="KW-0547">Nucleotide-binding</keyword>
<evidence type="ECO:0000256" key="2">
    <source>
        <dbReference type="ARBA" id="ARBA00004496"/>
    </source>
</evidence>
<keyword evidence="7" id="KW-0328">Glycosyltransferase</keyword>
<comment type="subcellular location">
    <subcellularLocation>
        <location evidence="2">Cytoplasm</location>
    </subcellularLocation>
</comment>
<dbReference type="PANTHER" id="PTHR43340:SF1">
    <property type="entry name" value="HYPOXANTHINE PHOSPHORIBOSYLTRANSFERASE"/>
    <property type="match status" value="1"/>
</dbReference>
<dbReference type="PANTHER" id="PTHR43340">
    <property type="entry name" value="HYPOXANTHINE-GUANINE PHOSPHORIBOSYLTRANSFERASE"/>
    <property type="match status" value="1"/>
</dbReference>
<dbReference type="GO" id="GO:0005829">
    <property type="term" value="C:cytosol"/>
    <property type="evidence" value="ECO:0007669"/>
    <property type="project" value="TreeGrafter"/>
</dbReference>
<evidence type="ECO:0000256" key="1">
    <source>
        <dbReference type="ARBA" id="ARBA00001946"/>
    </source>
</evidence>
<evidence type="ECO:0000256" key="9">
    <source>
        <dbReference type="ARBA" id="ARBA00022723"/>
    </source>
</evidence>
<dbReference type="CDD" id="cd06223">
    <property type="entry name" value="PRTases_typeI"/>
    <property type="match status" value="1"/>
</dbReference>
<evidence type="ECO:0000256" key="4">
    <source>
        <dbReference type="ARBA" id="ARBA00008391"/>
    </source>
</evidence>
<evidence type="ECO:0000256" key="12">
    <source>
        <dbReference type="ARBA" id="ARBA00022842"/>
    </source>
</evidence>
<evidence type="ECO:0000256" key="10">
    <source>
        <dbReference type="ARBA" id="ARBA00022726"/>
    </source>
</evidence>
<dbReference type="NCBIfam" id="TIGR01203">
    <property type="entry name" value="HGPRTase"/>
    <property type="match status" value="1"/>
</dbReference>
<dbReference type="GO" id="GO:0032264">
    <property type="term" value="P:IMP salvage"/>
    <property type="evidence" value="ECO:0007669"/>
    <property type="project" value="TreeGrafter"/>
</dbReference>
<dbReference type="InterPro" id="IPR000836">
    <property type="entry name" value="PRTase_dom"/>
</dbReference>
<evidence type="ECO:0000256" key="6">
    <source>
        <dbReference type="ARBA" id="ARBA00022490"/>
    </source>
</evidence>
<keyword evidence="6" id="KW-0963">Cytoplasm</keyword>
<comment type="similarity">
    <text evidence="4">Belongs to the purine/pyrimidine phosphoribosyltransferase family.</text>
</comment>
<evidence type="ECO:0000256" key="11">
    <source>
        <dbReference type="ARBA" id="ARBA00022741"/>
    </source>
</evidence>
<comment type="cofactor">
    <cofactor evidence="1">
        <name>Mg(2+)</name>
        <dbReference type="ChEBI" id="CHEBI:18420"/>
    </cofactor>
</comment>
<dbReference type="SUPFAM" id="SSF53271">
    <property type="entry name" value="PRTase-like"/>
    <property type="match status" value="1"/>
</dbReference>
<dbReference type="Pfam" id="PF00156">
    <property type="entry name" value="Pribosyltran"/>
    <property type="match status" value="1"/>
</dbReference>
<evidence type="ECO:0000256" key="7">
    <source>
        <dbReference type="ARBA" id="ARBA00022676"/>
    </source>
</evidence>
<keyword evidence="8" id="KW-0808">Transferase</keyword>
<dbReference type="GO" id="GO:0006178">
    <property type="term" value="P:guanine salvage"/>
    <property type="evidence" value="ECO:0007669"/>
    <property type="project" value="TreeGrafter"/>
</dbReference>
<accession>A0A381PZP2</accession>
<sequence length="157" mass="17415">MAAEISKDYSDHAPIFVGILNGSFIFMADLLRELTVDSEVDFLKVSSYDGTESSGTVHLLKDISAEITGRDIIIVEDIIDSGLTINFIVRRLKESDPSSVAVATLLFKKEVAQLNFDPDYIGFTIPPDFVVGYGLDHNQKMRNLRNICVLDQEDITA</sequence>
<comment type="pathway">
    <text evidence="3">Purine metabolism; IMP biosynthesis via salvage pathway; IMP from hypoxanthine: step 1/1.</text>
</comment>
<dbReference type="GO" id="GO:0004422">
    <property type="term" value="F:hypoxanthine phosphoribosyltransferase activity"/>
    <property type="evidence" value="ECO:0007669"/>
    <property type="project" value="InterPro"/>
</dbReference>
<protein>
    <recommendedName>
        <fullName evidence="5">hypoxanthine phosphoribosyltransferase</fullName>
        <ecNumber evidence="5">2.4.2.8</ecNumber>
    </recommendedName>
</protein>
<dbReference type="GO" id="GO:0032263">
    <property type="term" value="P:GMP salvage"/>
    <property type="evidence" value="ECO:0007669"/>
    <property type="project" value="TreeGrafter"/>
</dbReference>
<evidence type="ECO:0000256" key="8">
    <source>
        <dbReference type="ARBA" id="ARBA00022679"/>
    </source>
</evidence>
<dbReference type="GO" id="GO:0006166">
    <property type="term" value="P:purine ribonucleoside salvage"/>
    <property type="evidence" value="ECO:0007669"/>
    <property type="project" value="UniProtKB-KW"/>
</dbReference>
<evidence type="ECO:0000313" key="14">
    <source>
        <dbReference type="EMBL" id="SUZ72104.1"/>
    </source>
</evidence>
<keyword evidence="12" id="KW-0460">Magnesium</keyword>
<dbReference type="Gene3D" id="3.40.50.2020">
    <property type="match status" value="1"/>
</dbReference>
<keyword evidence="10" id="KW-0660">Purine salvage</keyword>
<dbReference type="AlphaFoldDB" id="A0A381PZP2"/>
<dbReference type="EMBL" id="UINC01001143">
    <property type="protein sequence ID" value="SUZ72104.1"/>
    <property type="molecule type" value="Genomic_DNA"/>
</dbReference>
<evidence type="ECO:0000256" key="5">
    <source>
        <dbReference type="ARBA" id="ARBA00011895"/>
    </source>
</evidence>
<dbReference type="InterPro" id="IPR005904">
    <property type="entry name" value="Hxn_phspho_trans"/>
</dbReference>
<dbReference type="InterPro" id="IPR050408">
    <property type="entry name" value="HGPRT"/>
</dbReference>
<organism evidence="14">
    <name type="scientific">marine metagenome</name>
    <dbReference type="NCBI Taxonomy" id="408172"/>
    <lineage>
        <taxon>unclassified sequences</taxon>
        <taxon>metagenomes</taxon>
        <taxon>ecological metagenomes</taxon>
    </lineage>
</organism>
<reference evidence="14" key="1">
    <citation type="submission" date="2018-05" db="EMBL/GenBank/DDBJ databases">
        <authorList>
            <person name="Lanie J.A."/>
            <person name="Ng W.-L."/>
            <person name="Kazmierczak K.M."/>
            <person name="Andrzejewski T.M."/>
            <person name="Davidsen T.M."/>
            <person name="Wayne K.J."/>
            <person name="Tettelin H."/>
            <person name="Glass J.I."/>
            <person name="Rusch D."/>
            <person name="Podicherti R."/>
            <person name="Tsui H.-C.T."/>
            <person name="Winkler M.E."/>
        </authorList>
    </citation>
    <scope>NUCLEOTIDE SEQUENCE</scope>
</reference>
<dbReference type="GO" id="GO:0000166">
    <property type="term" value="F:nucleotide binding"/>
    <property type="evidence" value="ECO:0007669"/>
    <property type="project" value="UniProtKB-KW"/>
</dbReference>
<proteinExistence type="inferred from homology"/>
<dbReference type="GO" id="GO:0000287">
    <property type="term" value="F:magnesium ion binding"/>
    <property type="evidence" value="ECO:0007669"/>
    <property type="project" value="TreeGrafter"/>
</dbReference>
<dbReference type="EC" id="2.4.2.8" evidence="5"/>
<keyword evidence="9" id="KW-0479">Metal-binding</keyword>
<dbReference type="InterPro" id="IPR029057">
    <property type="entry name" value="PRTase-like"/>
</dbReference>
<evidence type="ECO:0000259" key="13">
    <source>
        <dbReference type="Pfam" id="PF00156"/>
    </source>
</evidence>
<evidence type="ECO:0000256" key="3">
    <source>
        <dbReference type="ARBA" id="ARBA00004669"/>
    </source>
</evidence>
<name>A0A381PZP2_9ZZZZ</name>
<feature type="domain" description="Phosphoribosyltransferase" evidence="13">
    <location>
        <begin position="1"/>
        <end position="136"/>
    </location>
</feature>
<gene>
    <name evidence="14" type="ORF">METZ01_LOCUS24958</name>
</gene>
<dbReference type="GO" id="GO:0046100">
    <property type="term" value="P:hypoxanthine metabolic process"/>
    <property type="evidence" value="ECO:0007669"/>
    <property type="project" value="TreeGrafter"/>
</dbReference>